<dbReference type="RefSeq" id="WP_134359456.1">
    <property type="nucleotide sequence ID" value="NZ_CP038033.1"/>
</dbReference>
<dbReference type="KEGG" id="nwr:E3U44_18145"/>
<dbReference type="Proteomes" id="UP000294325">
    <property type="component" value="Chromosome"/>
</dbReference>
<dbReference type="AlphaFoldDB" id="A0A4P7C5C7"/>
<sequence length="62" mass="7035">MRKPWRNIIGWTVLSAVAIAASQEVLYKTVARVGERMGEHAIENARRIQSQAQQALVRPHKI</sequence>
<organism evidence="1 2">
    <name type="scientific">Nitrosococcus wardiae</name>
    <dbReference type="NCBI Taxonomy" id="1814290"/>
    <lineage>
        <taxon>Bacteria</taxon>
        <taxon>Pseudomonadati</taxon>
        <taxon>Pseudomonadota</taxon>
        <taxon>Gammaproteobacteria</taxon>
        <taxon>Chromatiales</taxon>
        <taxon>Chromatiaceae</taxon>
        <taxon>Nitrosococcus</taxon>
    </lineage>
</organism>
<dbReference type="EMBL" id="CP038033">
    <property type="protein sequence ID" value="QBQ56206.1"/>
    <property type="molecule type" value="Genomic_DNA"/>
</dbReference>
<evidence type="ECO:0000313" key="1">
    <source>
        <dbReference type="EMBL" id="QBQ56206.1"/>
    </source>
</evidence>
<keyword evidence="2" id="KW-1185">Reference proteome</keyword>
<evidence type="ECO:0000313" key="2">
    <source>
        <dbReference type="Proteomes" id="UP000294325"/>
    </source>
</evidence>
<gene>
    <name evidence="1" type="ORF">E3U44_18145</name>
</gene>
<name>A0A4P7C5C7_9GAMM</name>
<protein>
    <submittedName>
        <fullName evidence="1">Uncharacterized protein</fullName>
    </submittedName>
</protein>
<reference evidence="1 2" key="1">
    <citation type="submission" date="2019-03" db="EMBL/GenBank/DDBJ databases">
        <title>The genome sequence of Nitrosococcus wardiae strain D1FHST reveals the archetypal metabolic capacity of ammonia-oxidizing Gammaproteobacteria.</title>
        <authorList>
            <person name="Wang L."/>
            <person name="Lim C.K."/>
            <person name="Hanson T.E."/>
            <person name="Dang H."/>
            <person name="Klotz M.G."/>
        </authorList>
    </citation>
    <scope>NUCLEOTIDE SEQUENCE [LARGE SCALE GENOMIC DNA]</scope>
    <source>
        <strain evidence="1 2">D1FHS</strain>
    </source>
</reference>
<proteinExistence type="predicted"/>
<accession>A0A4P7C5C7</accession>